<sequence>MCCTVSMVFVHWLQPVCSSVRPRSRLGIAFGAPCMCFNLERDEMKFLLQEVVRPCADSCCLHQSFLCFLHRRKLRCNNTCLPLSDVMESYSDGPLLPGGCPFLRL</sequence>
<reference evidence="2" key="1">
    <citation type="submission" date="2017-03" db="EMBL/GenBank/DDBJ databases">
        <title>The mitochondrial genome of the carnivorous plant Utricularia reniformis (Lentibulariaceae): structure, comparative analysis and evolutionary landmarks.</title>
        <authorList>
            <person name="Silva S.R."/>
            <person name="Alvarenga D.O."/>
            <person name="Michael T.P."/>
            <person name="Miranda V.F.O."/>
            <person name="Varani A.M."/>
        </authorList>
    </citation>
    <scope>NUCLEOTIDE SEQUENCE</scope>
</reference>
<protein>
    <recommendedName>
        <fullName evidence="3">Secreted protein</fullName>
    </recommendedName>
</protein>
<evidence type="ECO:0008006" key="3">
    <source>
        <dbReference type="Google" id="ProtNLM"/>
    </source>
</evidence>
<keyword evidence="2" id="KW-0496">Mitochondrion</keyword>
<accession>A0A1Y0B4C6</accession>
<proteinExistence type="predicted"/>
<feature type="signal peptide" evidence="1">
    <location>
        <begin position="1"/>
        <end position="18"/>
    </location>
</feature>
<geneLocation type="mitochondrion" evidence="2"/>
<name>A0A1Y0B4C6_9LAMI</name>
<dbReference type="EMBL" id="KY774314">
    <property type="protein sequence ID" value="ART32243.1"/>
    <property type="molecule type" value="Genomic_DNA"/>
</dbReference>
<evidence type="ECO:0000256" key="1">
    <source>
        <dbReference type="SAM" id="SignalP"/>
    </source>
</evidence>
<evidence type="ECO:0000313" key="2">
    <source>
        <dbReference type="EMBL" id="ART32243.1"/>
    </source>
</evidence>
<organism evidence="2">
    <name type="scientific">Utricularia reniformis</name>
    <dbReference type="NCBI Taxonomy" id="192314"/>
    <lineage>
        <taxon>Eukaryota</taxon>
        <taxon>Viridiplantae</taxon>
        <taxon>Streptophyta</taxon>
        <taxon>Embryophyta</taxon>
        <taxon>Tracheophyta</taxon>
        <taxon>Spermatophyta</taxon>
        <taxon>Magnoliopsida</taxon>
        <taxon>eudicotyledons</taxon>
        <taxon>Gunneridae</taxon>
        <taxon>Pentapetalae</taxon>
        <taxon>asterids</taxon>
        <taxon>lamiids</taxon>
        <taxon>Lamiales</taxon>
        <taxon>Lentibulariaceae</taxon>
        <taxon>Utricularia</taxon>
    </lineage>
</organism>
<gene>
    <name evidence="2" type="ORF">AEK19_MT2089</name>
</gene>
<dbReference type="AlphaFoldDB" id="A0A1Y0B4C6"/>
<feature type="chain" id="PRO_5012462961" description="Secreted protein" evidence="1">
    <location>
        <begin position="19"/>
        <end position="105"/>
    </location>
</feature>
<keyword evidence="1" id="KW-0732">Signal</keyword>